<dbReference type="OrthoDB" id="10677479at2759"/>
<feature type="region of interest" description="Disordered" evidence="1">
    <location>
        <begin position="1985"/>
        <end position="2015"/>
    </location>
</feature>
<comment type="caution">
    <text evidence="2">The sequence shown here is derived from an EMBL/GenBank/DDBJ whole genome shotgun (WGS) entry which is preliminary data.</text>
</comment>
<reference evidence="2 3" key="1">
    <citation type="submission" date="2019-01" db="EMBL/GenBank/DDBJ databases">
        <title>A draft genome assembly of the solar-powered sea slug Elysia chlorotica.</title>
        <authorList>
            <person name="Cai H."/>
            <person name="Li Q."/>
            <person name="Fang X."/>
            <person name="Li J."/>
            <person name="Curtis N.E."/>
            <person name="Altenburger A."/>
            <person name="Shibata T."/>
            <person name="Feng M."/>
            <person name="Maeda T."/>
            <person name="Schwartz J.A."/>
            <person name="Shigenobu S."/>
            <person name="Lundholm N."/>
            <person name="Nishiyama T."/>
            <person name="Yang H."/>
            <person name="Hasebe M."/>
            <person name="Li S."/>
            <person name="Pierce S.K."/>
            <person name="Wang J."/>
        </authorList>
    </citation>
    <scope>NUCLEOTIDE SEQUENCE [LARGE SCALE GENOMIC DNA]</scope>
    <source>
        <strain evidence="2">EC2010</strain>
        <tissue evidence="2">Whole organism of an adult</tissue>
    </source>
</reference>
<feature type="region of interest" description="Disordered" evidence="1">
    <location>
        <begin position="900"/>
        <end position="928"/>
    </location>
</feature>
<feature type="region of interest" description="Disordered" evidence="1">
    <location>
        <begin position="2205"/>
        <end position="2249"/>
    </location>
</feature>
<feature type="compositionally biased region" description="Polar residues" evidence="1">
    <location>
        <begin position="197"/>
        <end position="208"/>
    </location>
</feature>
<keyword evidence="3" id="KW-1185">Reference proteome</keyword>
<proteinExistence type="predicted"/>
<feature type="region of interest" description="Disordered" evidence="1">
    <location>
        <begin position="957"/>
        <end position="987"/>
    </location>
</feature>
<feature type="region of interest" description="Disordered" evidence="1">
    <location>
        <begin position="1595"/>
        <end position="1614"/>
    </location>
</feature>
<name>A0A433TA69_ELYCH</name>
<feature type="region of interest" description="Disordered" evidence="1">
    <location>
        <begin position="1374"/>
        <end position="1394"/>
    </location>
</feature>
<evidence type="ECO:0000313" key="2">
    <source>
        <dbReference type="EMBL" id="RUS78493.1"/>
    </source>
</evidence>
<feature type="compositionally biased region" description="Basic and acidic residues" evidence="1">
    <location>
        <begin position="2205"/>
        <end position="2225"/>
    </location>
</feature>
<sequence>MEANAVTVSKLETNRQLSTQPKEIGSRSESPSDAGRLIVPLEDLDRVDGIRPSSSRTRAVALLPAIEESVEEGPEASHLDKPGAQNVLWGRRTSSKPMLTSISEERIPRMWEYPLGGRAWERTRSPGRALGAGEAPTIQPHREQSSPGAFEKNPDGDIGLVEAGDAETREGNRSNHALCGWDSEHGYKEEEEDDDQNIPQIDFSTTGPSGEVEVNEHQNADGASVLENNVSSSENSSHGVETVVELGASSEATPLHVADENNAKQSEKELAKVETCANAPVLVEEINVEKVVGSGNTAVKSLEVCCDIGTREESHESNDESSADTSHVCVDGGEGEIRGLEPVNRDGSGPHCGDFKDESLHISSSGIACDFARQGNVDGTDMEIKTSVPSEHFGGAAVEEISISWVADGSCNKTMEVDQERKFVGGDTFLTADSAACIEEKSDTIPHLEGEDKILISLDNLEVDQDRVVWSEGENSASQVTTAAVEEIGNEDNEGKMVVQLNSPESPSESKCPLKDLTTSDAVVPPIPSQEETGADEANSIAINKDQSEITHGGLDQGINECGKDSRLCVEGSTHNGSCEDSHDMYVIGDAGELRSLSSQFLISDSCVNENQDLAVAETIVNGTSSQEDSMVSSSGSNRAKGSGSDSMVAEGTVSVAEITGARESHSDHTSGSDKVDQAAKAKDGSAKPRGRERERTKRKRADREDREDRAGSPGGKQKSLKNAVGDVQAENEDAGEVTVEDTLQVKVKNTPAQELVVRECRTIRATSSGDVRDAAVKSTCGLESQTVTSIDDSQSETESGGVWEQEQMLDDWDNSGRCHTPPKGIPASRFGKRTQVHRQKQGSPQEQPILPLDTEKTSPHTIEQGLGDTERGSVSKTISSQFASVDNAAWAVQRNGASCAHDESCNNPRDPISSTASSDSHLQSEVDTHVDQTSLDYPQILAMSGSDVDVQRDFEHQTADHRPNRLSSSTLIQTQTNGPNNSQSSHEIQINDFDSCAELKERCALLASSSSSGENSVRIDDEKVLDPQCNKTEAASSDQADIPIDTESKIEALYKISYILKDAKPENLDCPLNSAGNNTECKSEDGASCCTLDRRNTVATISTLPTTSDDLSEDHESSSGNSASTTKTEVSSKSGKSSIRGTKKPSSNFDSLFPPMMCAGGKCFLEKQDPNKDFEDNIHVAMLSLSQSSSATDEYIQGIQSNNENVQSDISETTDSCNTSQEPGVQGSISSTDIHYSNYRNALPVSCLDDDLVISDVDRKVAEDASGDQPEVLKEQDGAAKGIQWQLPQDPRADDDIGAQKKKTLQDEGEEYQSEGLFIPHTGAYGDDFETALVSALAEAAQDSSPPVPRKNPPREDISTLTIGKKDSVLNTGDQIRTSEKEKETYNEDSPPMQHTQHILNEMSYTTSIPSLTFQVGIDNEKEEISENSVSESNSSKINSEIFKASVDSEIETTAQTTTCTGDQSGSREHEPNQCEKAEHVANLPGDSCLAIDNAGHSEHKSERSHEESNEEALYELGLNTVCKVKEEEETQPQVLDHDIVLNEGDFPVADKVPENVEIRKECENVSHDFLEGQENKPTVDHYVVAVAQHTAPLTSPFPQRRPNTPVAGDGDCVEKRDIDTKVQAEPIDFEEQVETKRLENAENCETVGVDLKSTILEQQMVTGEDLYLRDDGKSMIAKPSYEKPDSQSISEYTKDTAKYANVNSPSSEQNHETVIPDVDIKGGESKKNSEISVGKNAMGTREGGENCETSQLCSDFAVDKTEKEINEADIEQTNAKYNIEHGREINEIETSVNEKISEEAIPQVTETDGVWADTVIGEFDKVCDNYQKTFQMDCESEEGVLCETAVYKDDQISPEELPKEPTLYQSHDQAEYNKKSLLKKLEEHDLEITGRSKDGGKRAKRSKPCCKQKNQTGEDQPFVSEAQVRRINLVDVANFPQDKPSVYHPDRAEAGGKRETTFTASAIARSGGKRVTIWRRLKTIFHPRRGLPKETSAKPGQSCSTDERPARQTPDVTSVPAPIRLRQPAMSENTLGLHQGQLVRDAPKGPSETWPGAPQKTKARPPRQWRRLKKFRALRRGAERQKGRLPPTLRQVVSKSNYVRAAEGDNPSTGGKRKSSSDLPLVNQTNLLGKKELASRSTPEVAKVLVEESILAEGQYAPAQPSVRAILKPVASHDSDGSSTRHPDGIKEARQCNQPCHEELQRARSVFRNRDTGEAGKEQQLGKERKKANTYQGNNQSRISAGLSKDKANTYQRTLETSDKASKNCLLM</sequence>
<evidence type="ECO:0000313" key="3">
    <source>
        <dbReference type="Proteomes" id="UP000271974"/>
    </source>
</evidence>
<feature type="region of interest" description="Disordered" evidence="1">
    <location>
        <begin position="662"/>
        <end position="737"/>
    </location>
</feature>
<feature type="region of interest" description="Disordered" evidence="1">
    <location>
        <begin position="187"/>
        <end position="214"/>
    </location>
</feature>
<dbReference type="Proteomes" id="UP000271974">
    <property type="component" value="Unassembled WGS sequence"/>
</dbReference>
<feature type="compositionally biased region" description="Basic and acidic residues" evidence="1">
    <location>
        <begin position="1497"/>
        <end position="1509"/>
    </location>
</feature>
<feature type="compositionally biased region" description="Basic and acidic residues" evidence="1">
    <location>
        <begin position="662"/>
        <end position="711"/>
    </location>
</feature>
<accession>A0A433TA69</accession>
<feature type="compositionally biased region" description="Polar residues" evidence="1">
    <location>
        <begin position="1"/>
        <end position="31"/>
    </location>
</feature>
<feature type="region of interest" description="Disordered" evidence="1">
    <location>
        <begin position="1890"/>
        <end position="1920"/>
    </location>
</feature>
<feature type="region of interest" description="Disordered" evidence="1">
    <location>
        <begin position="1209"/>
        <end position="1231"/>
    </location>
</feature>
<feature type="region of interest" description="Disordered" evidence="1">
    <location>
        <begin position="124"/>
        <end position="161"/>
    </location>
</feature>
<evidence type="ECO:0000256" key="1">
    <source>
        <dbReference type="SAM" id="MobiDB-lite"/>
    </source>
</evidence>
<feature type="compositionally biased region" description="Polar residues" evidence="1">
    <location>
        <begin position="2231"/>
        <end position="2241"/>
    </location>
</feature>
<feature type="region of interest" description="Disordered" evidence="1">
    <location>
        <begin position="2173"/>
        <end position="2192"/>
    </location>
</feature>
<feature type="compositionally biased region" description="Basic and acidic residues" evidence="1">
    <location>
        <begin position="1378"/>
        <end position="1387"/>
    </location>
</feature>
<organism evidence="2 3">
    <name type="scientific">Elysia chlorotica</name>
    <name type="common">Eastern emerald elysia</name>
    <name type="synonym">Sea slug</name>
    <dbReference type="NCBI Taxonomy" id="188477"/>
    <lineage>
        <taxon>Eukaryota</taxon>
        <taxon>Metazoa</taxon>
        <taxon>Spiralia</taxon>
        <taxon>Lophotrochozoa</taxon>
        <taxon>Mollusca</taxon>
        <taxon>Gastropoda</taxon>
        <taxon>Heterobranchia</taxon>
        <taxon>Euthyneura</taxon>
        <taxon>Panpulmonata</taxon>
        <taxon>Sacoglossa</taxon>
        <taxon>Placobranchoidea</taxon>
        <taxon>Plakobranchidae</taxon>
        <taxon>Elysia</taxon>
    </lineage>
</organism>
<feature type="region of interest" description="Disordered" evidence="1">
    <location>
        <begin position="1340"/>
        <end position="1361"/>
    </location>
</feature>
<feature type="region of interest" description="Disordered" evidence="1">
    <location>
        <begin position="2042"/>
        <end position="2066"/>
    </location>
</feature>
<feature type="region of interest" description="Disordered" evidence="1">
    <location>
        <begin position="2097"/>
        <end position="2122"/>
    </location>
</feature>
<feature type="region of interest" description="Disordered" evidence="1">
    <location>
        <begin position="1488"/>
        <end position="1513"/>
    </location>
</feature>
<feature type="compositionally biased region" description="Polar residues" evidence="1">
    <location>
        <begin position="1121"/>
        <end position="1151"/>
    </location>
</feature>
<feature type="compositionally biased region" description="Polar residues" evidence="1">
    <location>
        <begin position="913"/>
        <end position="922"/>
    </location>
</feature>
<feature type="region of interest" description="Disordered" evidence="1">
    <location>
        <begin position="622"/>
        <end position="650"/>
    </location>
</feature>
<feature type="compositionally biased region" description="Basic and acidic residues" evidence="1">
    <location>
        <begin position="1890"/>
        <end position="1899"/>
    </location>
</feature>
<feature type="compositionally biased region" description="Basic residues" evidence="1">
    <location>
        <begin position="831"/>
        <end position="841"/>
    </location>
</feature>
<feature type="compositionally biased region" description="Polar residues" evidence="1">
    <location>
        <begin position="966"/>
        <end position="987"/>
    </location>
</feature>
<feature type="region of interest" description="Disordered" evidence="1">
    <location>
        <begin position="813"/>
        <end position="874"/>
    </location>
</feature>
<feature type="region of interest" description="Disordered" evidence="1">
    <location>
        <begin position="1"/>
        <end position="37"/>
    </location>
</feature>
<gene>
    <name evidence="2" type="ORF">EGW08_013740</name>
</gene>
<feature type="region of interest" description="Disordered" evidence="1">
    <location>
        <begin position="1102"/>
        <end position="1151"/>
    </location>
</feature>
<feature type="compositionally biased region" description="Polar residues" evidence="1">
    <location>
        <begin position="622"/>
        <end position="646"/>
    </location>
</feature>
<protein>
    <submittedName>
        <fullName evidence="2">Uncharacterized protein</fullName>
    </submittedName>
</protein>
<dbReference type="EMBL" id="RQTK01000506">
    <property type="protein sequence ID" value="RUS78493.1"/>
    <property type="molecule type" value="Genomic_DNA"/>
</dbReference>